<dbReference type="PROSITE" id="PS00080">
    <property type="entry name" value="MULTICOPPER_OXIDASE2"/>
    <property type="match status" value="1"/>
</dbReference>
<dbReference type="InterPro" id="IPR045087">
    <property type="entry name" value="Cu-oxidase_fam"/>
</dbReference>
<evidence type="ECO:0000256" key="3">
    <source>
        <dbReference type="ARBA" id="ARBA00023002"/>
    </source>
</evidence>
<dbReference type="InterPro" id="IPR011706">
    <property type="entry name" value="Cu-oxidase_C"/>
</dbReference>
<gene>
    <name evidence="6" type="ORF">WR164_13650</name>
</gene>
<name>A0A9W6B2M9_9LACO</name>
<dbReference type="RefSeq" id="WP_286136854.1">
    <property type="nucleotide sequence ID" value="NZ_BRPL01000002.1"/>
</dbReference>
<dbReference type="Pfam" id="PF07732">
    <property type="entry name" value="Cu-oxidase_3"/>
    <property type="match status" value="1"/>
</dbReference>
<reference evidence="6" key="1">
    <citation type="submission" date="2022-07" db="EMBL/GenBank/DDBJ databases">
        <authorList>
            <person name="Kouya T."/>
            <person name="Ishiyama Y."/>
        </authorList>
    </citation>
    <scope>NUCLEOTIDE SEQUENCE</scope>
    <source>
        <strain evidence="6">WR16-4</strain>
    </source>
</reference>
<dbReference type="InterPro" id="IPR008972">
    <property type="entry name" value="Cupredoxin"/>
</dbReference>
<dbReference type="Gene3D" id="2.60.40.420">
    <property type="entry name" value="Cupredoxins - blue copper proteins"/>
    <property type="match status" value="3"/>
</dbReference>
<keyword evidence="2" id="KW-0479">Metal-binding</keyword>
<dbReference type="InterPro" id="IPR011707">
    <property type="entry name" value="Cu-oxidase-like_N"/>
</dbReference>
<proteinExistence type="inferred from homology"/>
<dbReference type="PANTHER" id="PTHR48267">
    <property type="entry name" value="CUPREDOXIN SUPERFAMILY PROTEIN"/>
    <property type="match status" value="1"/>
</dbReference>
<dbReference type="PROSITE" id="PS00079">
    <property type="entry name" value="MULTICOPPER_OXIDASE1"/>
    <property type="match status" value="1"/>
</dbReference>
<dbReference type="InterPro" id="IPR033138">
    <property type="entry name" value="Cu_oxidase_CS"/>
</dbReference>
<evidence type="ECO:0000313" key="7">
    <source>
        <dbReference type="Proteomes" id="UP001144204"/>
    </source>
</evidence>
<dbReference type="SUPFAM" id="SSF49503">
    <property type="entry name" value="Cupredoxins"/>
    <property type="match status" value="2"/>
</dbReference>
<dbReference type="PANTHER" id="PTHR48267:SF1">
    <property type="entry name" value="BILIRUBIN OXIDASE"/>
    <property type="match status" value="1"/>
</dbReference>
<dbReference type="AlphaFoldDB" id="A0A9W6B2M9"/>
<feature type="domain" description="Plastocyanin-like" evidence="4">
    <location>
        <begin position="342"/>
        <end position="468"/>
    </location>
</feature>
<dbReference type="CDD" id="cd13890">
    <property type="entry name" value="CuRO_3_CueO_FtsP"/>
    <property type="match status" value="1"/>
</dbReference>
<dbReference type="CDD" id="cd13867">
    <property type="entry name" value="CuRO_2_CueO_FtsP"/>
    <property type="match status" value="1"/>
</dbReference>
<evidence type="ECO:0000256" key="2">
    <source>
        <dbReference type="ARBA" id="ARBA00022723"/>
    </source>
</evidence>
<dbReference type="GO" id="GO:0005507">
    <property type="term" value="F:copper ion binding"/>
    <property type="evidence" value="ECO:0007669"/>
    <property type="project" value="InterPro"/>
</dbReference>
<evidence type="ECO:0000313" key="6">
    <source>
        <dbReference type="EMBL" id="GLB47386.1"/>
    </source>
</evidence>
<evidence type="ECO:0000259" key="5">
    <source>
        <dbReference type="Pfam" id="PF07732"/>
    </source>
</evidence>
<keyword evidence="7" id="KW-1185">Reference proteome</keyword>
<comment type="caution">
    <text evidence="6">The sequence shown here is derived from an EMBL/GenBank/DDBJ whole genome shotgun (WGS) entry which is preliminary data.</text>
</comment>
<evidence type="ECO:0000256" key="1">
    <source>
        <dbReference type="ARBA" id="ARBA00010609"/>
    </source>
</evidence>
<feature type="domain" description="Plastocyanin-like" evidence="5">
    <location>
        <begin position="61"/>
        <end position="173"/>
    </location>
</feature>
<protein>
    <submittedName>
        <fullName evidence="6">Multicopper oxidase</fullName>
    </submittedName>
</protein>
<comment type="similarity">
    <text evidence="1">Belongs to the multicopper oxidase family.</text>
</comment>
<dbReference type="Proteomes" id="UP001144204">
    <property type="component" value="Unassembled WGS sequence"/>
</dbReference>
<reference evidence="6" key="2">
    <citation type="journal article" date="2023" name="PLoS ONE">
        <title>Philodulcilactobacillus myokoensis gen. nov., sp. nov., a fructophilic, acidophilic, and agar-phobic lactic acid bacterium isolated from fermented vegetable extracts.</title>
        <authorList>
            <person name="Kouya T."/>
            <person name="Ishiyama Y."/>
            <person name="Ohashi S."/>
            <person name="Kumakubo R."/>
            <person name="Yamazaki T."/>
            <person name="Otaki T."/>
        </authorList>
    </citation>
    <scope>NUCLEOTIDE SEQUENCE</scope>
    <source>
        <strain evidence="6">WR16-4</strain>
    </source>
</reference>
<accession>A0A9W6B2M9</accession>
<dbReference type="InterPro" id="IPR002355">
    <property type="entry name" value="Cu_oxidase_Cu_BS"/>
</dbReference>
<dbReference type="GO" id="GO:0016491">
    <property type="term" value="F:oxidoreductase activity"/>
    <property type="evidence" value="ECO:0007669"/>
    <property type="project" value="UniProtKB-KW"/>
</dbReference>
<sequence length="514" mass="58613">MADQKVYKDYFFDEPAYDYHDGGYVKLQVPDVPENKLNIPEPLKPDKETDTDMYYTVVAQTGETQIMPGAKTKTWGYNTSLLGKTIILKRGKHIHITLKNKLPELTTFHWHGLEVQGDIDGGCHSPIYPGESKTINFICNQPAAFLWLHAHPCPSTAEQVWHGLATGVVVTDQHKASLPIPKQYGVDDIPLVLQDRKFHQNNQWDYQADYDPDGVQGPTPMINGTVNPYFDVTTQKVRFRLLDGANRREWRLHFSDDLEFTQIAGDGSLLPHPVKFTHMLITCAERAEIIVDFGKYKPGDVVTLFSDDTPIVKFRIHSFKPDHSKLPYDLIDLKKDEPETTKDTPVHKVVMSGMDEQVEMNGKKFNMQRIDSKQKLGNAEIWDVSNSNDKVGGMIHPYHMHGVQFQVLSRNGHDPYPNEHGLKDTVSVNPGEHVRLKVWYTQPGIFMYHCHIIEHEDGGMMAQIKVDSPKHPYNHYKLMDMDTLMTNFAKERGVKKSDLHLGGMSSYSKMGMKM</sequence>
<organism evidence="6 7">
    <name type="scientific">Philodulcilactobacillus myokoensis</name>
    <dbReference type="NCBI Taxonomy" id="2929573"/>
    <lineage>
        <taxon>Bacteria</taxon>
        <taxon>Bacillati</taxon>
        <taxon>Bacillota</taxon>
        <taxon>Bacilli</taxon>
        <taxon>Lactobacillales</taxon>
        <taxon>Lactobacillaceae</taxon>
        <taxon>Philodulcilactobacillus</taxon>
    </lineage>
</organism>
<dbReference type="Pfam" id="PF07731">
    <property type="entry name" value="Cu-oxidase_2"/>
    <property type="match status" value="1"/>
</dbReference>
<dbReference type="EMBL" id="BRPL01000002">
    <property type="protein sequence ID" value="GLB47386.1"/>
    <property type="molecule type" value="Genomic_DNA"/>
</dbReference>
<evidence type="ECO:0000259" key="4">
    <source>
        <dbReference type="Pfam" id="PF07731"/>
    </source>
</evidence>
<keyword evidence="3" id="KW-0560">Oxidoreductase</keyword>